<dbReference type="GO" id="GO:0008270">
    <property type="term" value="F:zinc ion binding"/>
    <property type="evidence" value="ECO:0007669"/>
    <property type="project" value="UniProtKB-KW"/>
</dbReference>
<evidence type="ECO:0000313" key="7">
    <source>
        <dbReference type="Proteomes" id="UP001374535"/>
    </source>
</evidence>
<evidence type="ECO:0000256" key="1">
    <source>
        <dbReference type="ARBA" id="ARBA00022723"/>
    </source>
</evidence>
<dbReference type="AlphaFoldDB" id="A0AAQ3MV30"/>
<evidence type="ECO:0000259" key="5">
    <source>
        <dbReference type="Pfam" id="PF06839"/>
    </source>
</evidence>
<keyword evidence="4" id="KW-0472">Membrane</keyword>
<proteinExistence type="predicted"/>
<evidence type="ECO:0000256" key="4">
    <source>
        <dbReference type="SAM" id="Phobius"/>
    </source>
</evidence>
<dbReference type="Pfam" id="PF06839">
    <property type="entry name" value="Zn_ribbon_GRF"/>
    <property type="match status" value="1"/>
</dbReference>
<evidence type="ECO:0000256" key="2">
    <source>
        <dbReference type="ARBA" id="ARBA00022771"/>
    </source>
</evidence>
<protein>
    <recommendedName>
        <fullName evidence="5">GRF-type domain-containing protein</fullName>
    </recommendedName>
</protein>
<accession>A0AAQ3MV30</accession>
<keyword evidence="4" id="KW-0812">Transmembrane</keyword>
<feature type="domain" description="GRF-type" evidence="5">
    <location>
        <begin position="210"/>
        <end position="240"/>
    </location>
</feature>
<keyword evidence="2" id="KW-0863">Zinc-finger</keyword>
<dbReference type="EMBL" id="CP144692">
    <property type="protein sequence ID" value="WVY97414.1"/>
    <property type="molecule type" value="Genomic_DNA"/>
</dbReference>
<dbReference type="InterPro" id="IPR010666">
    <property type="entry name" value="Znf_GRF"/>
</dbReference>
<name>A0AAQ3MV30_VIGMU</name>
<keyword evidence="1" id="KW-0479">Metal-binding</keyword>
<dbReference type="Proteomes" id="UP001374535">
    <property type="component" value="Chromosome 9"/>
</dbReference>
<sequence>MWTNIVTWRAQTSYVGFMCQYLKEKNKKFGFLNLIIIIIIIYLENTKDSSKPASKIGLISSKDISDEIKKKKRNDMLRSTTVIDSDLGSRHGSTAGGEPWVMKTALGRWRDQAAFVRRDSQWHTDLWSRKEGGDFAARGIYFFFTDSRYRLEATDLVFLILRFEISELGYHFHRRHLIGVVREDASRFVVVMHNVVSGGGRGGCSNGGLICYCGMKCVVRTARTIKNRGKQFWGCPKFKNGGEDGVVETETTGNCEGKSESLLSREAMEVGWKIISDVDLLVKKFGNRLNVLLWVVCVLVLVNIVVLTVVFLG</sequence>
<evidence type="ECO:0000256" key="3">
    <source>
        <dbReference type="ARBA" id="ARBA00022833"/>
    </source>
</evidence>
<feature type="transmembrane region" description="Helical" evidence="4">
    <location>
        <begin position="291"/>
        <end position="312"/>
    </location>
</feature>
<evidence type="ECO:0000313" key="6">
    <source>
        <dbReference type="EMBL" id="WVY97414.1"/>
    </source>
</evidence>
<keyword evidence="3" id="KW-0862">Zinc</keyword>
<gene>
    <name evidence="6" type="ORF">V8G54_029565</name>
</gene>
<keyword evidence="7" id="KW-1185">Reference proteome</keyword>
<keyword evidence="4" id="KW-1133">Transmembrane helix</keyword>
<feature type="transmembrane region" description="Helical" evidence="4">
    <location>
        <begin position="29"/>
        <end position="45"/>
    </location>
</feature>
<reference evidence="6 7" key="1">
    <citation type="journal article" date="2023" name="Life. Sci Alliance">
        <title>Evolutionary insights into 3D genome organization and epigenetic landscape of Vigna mungo.</title>
        <authorList>
            <person name="Junaid A."/>
            <person name="Singh B."/>
            <person name="Bhatia S."/>
        </authorList>
    </citation>
    <scope>NUCLEOTIDE SEQUENCE [LARGE SCALE GENOMIC DNA]</scope>
    <source>
        <strain evidence="6">Urdbean</strain>
    </source>
</reference>
<organism evidence="6 7">
    <name type="scientific">Vigna mungo</name>
    <name type="common">Black gram</name>
    <name type="synonym">Phaseolus mungo</name>
    <dbReference type="NCBI Taxonomy" id="3915"/>
    <lineage>
        <taxon>Eukaryota</taxon>
        <taxon>Viridiplantae</taxon>
        <taxon>Streptophyta</taxon>
        <taxon>Embryophyta</taxon>
        <taxon>Tracheophyta</taxon>
        <taxon>Spermatophyta</taxon>
        <taxon>Magnoliopsida</taxon>
        <taxon>eudicotyledons</taxon>
        <taxon>Gunneridae</taxon>
        <taxon>Pentapetalae</taxon>
        <taxon>rosids</taxon>
        <taxon>fabids</taxon>
        <taxon>Fabales</taxon>
        <taxon>Fabaceae</taxon>
        <taxon>Papilionoideae</taxon>
        <taxon>50 kb inversion clade</taxon>
        <taxon>NPAAA clade</taxon>
        <taxon>indigoferoid/millettioid clade</taxon>
        <taxon>Phaseoleae</taxon>
        <taxon>Vigna</taxon>
    </lineage>
</organism>